<keyword evidence="2" id="KW-0472">Membrane</keyword>
<gene>
    <name evidence="3" type="ORF">IAD12_01345</name>
</gene>
<feature type="compositionally biased region" description="Basic and acidic residues" evidence="1">
    <location>
        <begin position="142"/>
        <end position="157"/>
    </location>
</feature>
<feature type="region of interest" description="Disordered" evidence="1">
    <location>
        <begin position="109"/>
        <end position="157"/>
    </location>
</feature>
<evidence type="ECO:0000256" key="2">
    <source>
        <dbReference type="SAM" id="Phobius"/>
    </source>
</evidence>
<reference evidence="3" key="2">
    <citation type="journal article" date="2021" name="PeerJ">
        <title>Extensive microbial diversity within the chicken gut microbiome revealed by metagenomics and culture.</title>
        <authorList>
            <person name="Gilroy R."/>
            <person name="Ravi A."/>
            <person name="Getino M."/>
            <person name="Pursley I."/>
            <person name="Horton D.L."/>
            <person name="Alikhan N.F."/>
            <person name="Baker D."/>
            <person name="Gharbi K."/>
            <person name="Hall N."/>
            <person name="Watson M."/>
            <person name="Adriaenssens E.M."/>
            <person name="Foster-Nyarko E."/>
            <person name="Jarju S."/>
            <person name="Secka A."/>
            <person name="Antonio M."/>
            <person name="Oren A."/>
            <person name="Chaudhuri R.R."/>
            <person name="La Ragione R."/>
            <person name="Hildebrand F."/>
            <person name="Pallen M.J."/>
        </authorList>
    </citation>
    <scope>NUCLEOTIDE SEQUENCE</scope>
    <source>
        <strain evidence="3">CHK176-22527</strain>
    </source>
</reference>
<proteinExistence type="predicted"/>
<keyword evidence="2" id="KW-1133">Transmembrane helix</keyword>
<protein>
    <submittedName>
        <fullName evidence="3">Uncharacterized protein</fullName>
    </submittedName>
</protein>
<dbReference type="EMBL" id="DVLX01000020">
    <property type="protein sequence ID" value="HIT98887.1"/>
    <property type="molecule type" value="Genomic_DNA"/>
</dbReference>
<keyword evidence="2" id="KW-0812">Transmembrane</keyword>
<organism evidence="3 4">
    <name type="scientific">Candidatus Allocopromorpha excrementavium</name>
    <dbReference type="NCBI Taxonomy" id="2840741"/>
    <lineage>
        <taxon>Bacteria</taxon>
        <taxon>Bacillati</taxon>
        <taxon>Bacillota</taxon>
        <taxon>Clostridia</taxon>
        <taxon>Eubacteriales</taxon>
        <taxon>Eubacteriaceae</taxon>
        <taxon>Eubacteriaceae incertae sedis</taxon>
        <taxon>Candidatus Allocopromorpha</taxon>
    </lineage>
</organism>
<dbReference type="Proteomes" id="UP000824159">
    <property type="component" value="Unassembled WGS sequence"/>
</dbReference>
<feature type="compositionally biased region" description="Acidic residues" evidence="1">
    <location>
        <begin position="125"/>
        <end position="141"/>
    </location>
</feature>
<feature type="transmembrane region" description="Helical" evidence="2">
    <location>
        <begin position="12"/>
        <end position="35"/>
    </location>
</feature>
<feature type="compositionally biased region" description="Basic and acidic residues" evidence="1">
    <location>
        <begin position="109"/>
        <end position="124"/>
    </location>
</feature>
<accession>A0A9D1HD96</accession>
<feature type="transmembrane region" description="Helical" evidence="2">
    <location>
        <begin position="55"/>
        <end position="81"/>
    </location>
</feature>
<sequence length="157" mass="17561">MGNEKLSGRDKMSKTVVILYIASAIMGILFIYMFIEAAAYISDYMDSYGLSFGDMWSYAVQYVLSSSVSYIAFGLLLFAAGRILDVLQRRKAVGSENITEEVSINLIEEKSEEAKEDKEAKKDETEDEGTSAEVADEEETEDKASEENEEAKKDDEK</sequence>
<comment type="caution">
    <text evidence="3">The sequence shown here is derived from an EMBL/GenBank/DDBJ whole genome shotgun (WGS) entry which is preliminary data.</text>
</comment>
<dbReference type="AlphaFoldDB" id="A0A9D1HD96"/>
<name>A0A9D1HD96_9FIRM</name>
<evidence type="ECO:0000313" key="4">
    <source>
        <dbReference type="Proteomes" id="UP000824159"/>
    </source>
</evidence>
<evidence type="ECO:0000313" key="3">
    <source>
        <dbReference type="EMBL" id="HIT98887.1"/>
    </source>
</evidence>
<reference evidence="3" key="1">
    <citation type="submission" date="2020-10" db="EMBL/GenBank/DDBJ databases">
        <authorList>
            <person name="Gilroy R."/>
        </authorList>
    </citation>
    <scope>NUCLEOTIDE SEQUENCE</scope>
    <source>
        <strain evidence="3">CHK176-22527</strain>
    </source>
</reference>
<evidence type="ECO:0000256" key="1">
    <source>
        <dbReference type="SAM" id="MobiDB-lite"/>
    </source>
</evidence>